<proteinExistence type="predicted"/>
<organism evidence="3">
    <name type="scientific">marine metagenome</name>
    <dbReference type="NCBI Taxonomy" id="408172"/>
    <lineage>
        <taxon>unclassified sequences</taxon>
        <taxon>metagenomes</taxon>
        <taxon>ecological metagenomes</taxon>
    </lineage>
</organism>
<dbReference type="InterPro" id="IPR001789">
    <property type="entry name" value="Sig_transdc_resp-reg_receiver"/>
</dbReference>
<dbReference type="PANTHER" id="PTHR44591">
    <property type="entry name" value="STRESS RESPONSE REGULATOR PROTEIN 1"/>
    <property type="match status" value="1"/>
</dbReference>
<feature type="non-terminal residue" evidence="3">
    <location>
        <position position="84"/>
    </location>
</feature>
<dbReference type="InterPro" id="IPR011006">
    <property type="entry name" value="CheY-like_superfamily"/>
</dbReference>
<dbReference type="GO" id="GO:0000160">
    <property type="term" value="P:phosphorelay signal transduction system"/>
    <property type="evidence" value="ECO:0007669"/>
    <property type="project" value="InterPro"/>
</dbReference>
<gene>
    <name evidence="3" type="ORF">METZ01_LOCUS226624</name>
</gene>
<dbReference type="Gene3D" id="3.40.50.2300">
    <property type="match status" value="1"/>
</dbReference>
<dbReference type="Pfam" id="PF00072">
    <property type="entry name" value="Response_reg"/>
    <property type="match status" value="1"/>
</dbReference>
<sequence length="84" mass="9061">MDPVTVLVVDDEHNVRDSVESILGSDYAVMRVDNGDAAVAIIYEESDQIELLILDLGLPSMSGYEALAEMQIVDPNVVVIVITG</sequence>
<evidence type="ECO:0000259" key="2">
    <source>
        <dbReference type="PROSITE" id="PS50110"/>
    </source>
</evidence>
<accession>A0A382GEW9</accession>
<feature type="domain" description="Response regulatory" evidence="2">
    <location>
        <begin position="5"/>
        <end position="84"/>
    </location>
</feature>
<dbReference type="SUPFAM" id="SSF52172">
    <property type="entry name" value="CheY-like"/>
    <property type="match status" value="1"/>
</dbReference>
<dbReference type="CDD" id="cd00156">
    <property type="entry name" value="REC"/>
    <property type="match status" value="1"/>
</dbReference>
<dbReference type="AlphaFoldDB" id="A0A382GEW9"/>
<name>A0A382GEW9_9ZZZZ</name>
<reference evidence="3" key="1">
    <citation type="submission" date="2018-05" db="EMBL/GenBank/DDBJ databases">
        <authorList>
            <person name="Lanie J.A."/>
            <person name="Ng W.-L."/>
            <person name="Kazmierczak K.M."/>
            <person name="Andrzejewski T.M."/>
            <person name="Davidsen T.M."/>
            <person name="Wayne K.J."/>
            <person name="Tettelin H."/>
            <person name="Glass J.I."/>
            <person name="Rusch D."/>
            <person name="Podicherti R."/>
            <person name="Tsui H.-C.T."/>
            <person name="Winkler M.E."/>
        </authorList>
    </citation>
    <scope>NUCLEOTIDE SEQUENCE</scope>
</reference>
<dbReference type="EMBL" id="UINC01055184">
    <property type="protein sequence ID" value="SVB73770.1"/>
    <property type="molecule type" value="Genomic_DNA"/>
</dbReference>
<dbReference type="InterPro" id="IPR050595">
    <property type="entry name" value="Bact_response_regulator"/>
</dbReference>
<keyword evidence="1" id="KW-0597">Phosphoprotein</keyword>
<protein>
    <recommendedName>
        <fullName evidence="2">Response regulatory domain-containing protein</fullName>
    </recommendedName>
</protein>
<dbReference type="PANTHER" id="PTHR44591:SF3">
    <property type="entry name" value="RESPONSE REGULATORY DOMAIN-CONTAINING PROTEIN"/>
    <property type="match status" value="1"/>
</dbReference>
<evidence type="ECO:0000313" key="3">
    <source>
        <dbReference type="EMBL" id="SVB73770.1"/>
    </source>
</evidence>
<evidence type="ECO:0000256" key="1">
    <source>
        <dbReference type="ARBA" id="ARBA00022553"/>
    </source>
</evidence>
<dbReference type="PROSITE" id="PS50110">
    <property type="entry name" value="RESPONSE_REGULATORY"/>
    <property type="match status" value="1"/>
</dbReference>